<dbReference type="InterPro" id="IPR000675">
    <property type="entry name" value="Cutinase/axe"/>
</dbReference>
<gene>
    <name evidence="5" type="ORF">WHR41_01273</name>
</gene>
<dbReference type="SMART" id="SM01110">
    <property type="entry name" value="Cutinase"/>
    <property type="match status" value="1"/>
</dbReference>
<dbReference type="RefSeq" id="XP_069232992.1">
    <property type="nucleotide sequence ID" value="XM_069369879.1"/>
</dbReference>
<dbReference type="PANTHER" id="PTHR33630">
    <property type="entry name" value="CUTINASE RV1984C-RELATED-RELATED"/>
    <property type="match status" value="1"/>
</dbReference>
<dbReference type="AlphaFoldDB" id="A0AB34KYB5"/>
<name>A0AB34KYB5_9PEZI</name>
<feature type="compositionally biased region" description="Low complexity" evidence="3">
    <location>
        <begin position="305"/>
        <end position="317"/>
    </location>
</feature>
<reference evidence="5 6" key="1">
    <citation type="journal article" date="2020" name="Microbiol. Resour. Announc.">
        <title>Draft Genome Sequence of a Cladosporium Species Isolated from the Mesophotic Ascidian Didemnum maculosum.</title>
        <authorList>
            <person name="Gioti A."/>
            <person name="Siaperas R."/>
            <person name="Nikolaivits E."/>
            <person name="Le Goff G."/>
            <person name="Ouazzani J."/>
            <person name="Kotoulas G."/>
            <person name="Topakas E."/>
        </authorList>
    </citation>
    <scope>NUCLEOTIDE SEQUENCE [LARGE SCALE GENOMIC DNA]</scope>
    <source>
        <strain evidence="5 6">TM138-S3</strain>
    </source>
</reference>
<feature type="compositionally biased region" description="Low complexity" evidence="3">
    <location>
        <begin position="240"/>
        <end position="276"/>
    </location>
</feature>
<accession>A0AB34KYB5</accession>
<feature type="chain" id="PRO_5044204595" description="Acetylxylan esterase" evidence="4">
    <location>
        <begin position="19"/>
        <end position="332"/>
    </location>
</feature>
<evidence type="ECO:0000256" key="3">
    <source>
        <dbReference type="SAM" id="MobiDB-lite"/>
    </source>
</evidence>
<feature type="compositionally biased region" description="Gly residues" evidence="3">
    <location>
        <begin position="318"/>
        <end position="332"/>
    </location>
</feature>
<evidence type="ECO:0000256" key="4">
    <source>
        <dbReference type="SAM" id="SignalP"/>
    </source>
</evidence>
<keyword evidence="2" id="KW-1015">Disulfide bond</keyword>
<dbReference type="GeneID" id="96002717"/>
<evidence type="ECO:0000313" key="6">
    <source>
        <dbReference type="Proteomes" id="UP000803884"/>
    </source>
</evidence>
<dbReference type="SUPFAM" id="SSF53474">
    <property type="entry name" value="alpha/beta-Hydrolases"/>
    <property type="match status" value="1"/>
</dbReference>
<feature type="region of interest" description="Disordered" evidence="3">
    <location>
        <begin position="234"/>
        <end position="332"/>
    </location>
</feature>
<evidence type="ECO:0000313" key="5">
    <source>
        <dbReference type="EMBL" id="KAL1589887.1"/>
    </source>
</evidence>
<feature type="signal peptide" evidence="4">
    <location>
        <begin position="1"/>
        <end position="18"/>
    </location>
</feature>
<dbReference type="Proteomes" id="UP000803884">
    <property type="component" value="Unassembled WGS sequence"/>
</dbReference>
<evidence type="ECO:0000256" key="1">
    <source>
        <dbReference type="ARBA" id="ARBA00022801"/>
    </source>
</evidence>
<dbReference type="PANTHER" id="PTHR33630:SF13">
    <property type="entry name" value="ACETYLXYLAN ESTERASE"/>
    <property type="match status" value="1"/>
</dbReference>
<dbReference type="EMBL" id="JAAQHG020000003">
    <property type="protein sequence ID" value="KAL1589887.1"/>
    <property type="molecule type" value="Genomic_DNA"/>
</dbReference>
<evidence type="ECO:0008006" key="7">
    <source>
        <dbReference type="Google" id="ProtNLM"/>
    </source>
</evidence>
<proteinExistence type="predicted"/>
<evidence type="ECO:0000256" key="2">
    <source>
        <dbReference type="ARBA" id="ARBA00023157"/>
    </source>
</evidence>
<organism evidence="5 6">
    <name type="scientific">Cladosporium halotolerans</name>
    <dbReference type="NCBI Taxonomy" id="1052096"/>
    <lineage>
        <taxon>Eukaryota</taxon>
        <taxon>Fungi</taxon>
        <taxon>Dikarya</taxon>
        <taxon>Ascomycota</taxon>
        <taxon>Pezizomycotina</taxon>
        <taxon>Dothideomycetes</taxon>
        <taxon>Dothideomycetidae</taxon>
        <taxon>Cladosporiales</taxon>
        <taxon>Cladosporiaceae</taxon>
        <taxon>Cladosporium</taxon>
    </lineage>
</organism>
<keyword evidence="4" id="KW-0732">Signal</keyword>
<protein>
    <recommendedName>
        <fullName evidence="7">Acetylxylan esterase</fullName>
    </recommendedName>
</protein>
<dbReference type="Gene3D" id="3.40.50.1820">
    <property type="entry name" value="alpha/beta hydrolase"/>
    <property type="match status" value="1"/>
</dbReference>
<comment type="caution">
    <text evidence="5">The sequence shown here is derived from an EMBL/GenBank/DDBJ whole genome shotgun (WGS) entry which is preliminary data.</text>
</comment>
<sequence length="332" mass="33300">MHNALLAASALLLAHCGASPIAALKARQSCPEVHVFGARETTAPTGYGTAGVVVDLVLRAYSGATKEAIDYPACGGQSSCGGDDYATSMKKGIQAVASAVNSFHEQCPDTKLVLVGYSQGGQIVDNAFCGGPDDSNGYSDSAPAIDSGALESIAAVIEMGSPRFVGGLDYGVGTCTTGGFSARPSGYTCSSSAKMQSYCDASDPYCCDGSDESTHQGYGDEYGQDALTFIQSQLDGAGGSSSTATTQDSASNGTTAGTDSSSSAQTGGQTGASTGAQTGGQTGAQTGGNQWGGQTGAQNGGNQWGGNQWNQNQNQGGNSWGQGQWGGWGKKN</sequence>
<keyword evidence="6" id="KW-1185">Reference proteome</keyword>
<dbReference type="Pfam" id="PF01083">
    <property type="entry name" value="Cutinase"/>
    <property type="match status" value="1"/>
</dbReference>
<keyword evidence="1" id="KW-0378">Hydrolase</keyword>
<dbReference type="GO" id="GO:0052689">
    <property type="term" value="F:carboxylic ester hydrolase activity"/>
    <property type="evidence" value="ECO:0007669"/>
    <property type="project" value="UniProtKB-ARBA"/>
</dbReference>
<dbReference type="InterPro" id="IPR029058">
    <property type="entry name" value="AB_hydrolase_fold"/>
</dbReference>
<feature type="compositionally biased region" description="Gly residues" evidence="3">
    <location>
        <begin position="277"/>
        <end position="304"/>
    </location>
</feature>